<organism evidence="9 10">
    <name type="scientific">Meripilus lineatus</name>
    <dbReference type="NCBI Taxonomy" id="2056292"/>
    <lineage>
        <taxon>Eukaryota</taxon>
        <taxon>Fungi</taxon>
        <taxon>Dikarya</taxon>
        <taxon>Basidiomycota</taxon>
        <taxon>Agaricomycotina</taxon>
        <taxon>Agaricomycetes</taxon>
        <taxon>Polyporales</taxon>
        <taxon>Meripilaceae</taxon>
        <taxon>Meripilus</taxon>
    </lineage>
</organism>
<evidence type="ECO:0000256" key="5">
    <source>
        <dbReference type="ARBA" id="ARBA00023101"/>
    </source>
</evidence>
<keyword evidence="5" id="KW-0470">Melanin biosynthesis</keyword>
<keyword evidence="10" id="KW-1185">Reference proteome</keyword>
<evidence type="ECO:0000313" key="9">
    <source>
        <dbReference type="EMBL" id="KAJ3482332.1"/>
    </source>
</evidence>
<dbReference type="Proteomes" id="UP001212997">
    <property type="component" value="Unassembled WGS sequence"/>
</dbReference>
<protein>
    <recommendedName>
        <fullName evidence="2">tyrosinase</fullName>
        <ecNumber evidence="2">1.14.18.1</ecNumber>
    </recommendedName>
</protein>
<comment type="similarity">
    <text evidence="1">Belongs to the tyrosinase family.</text>
</comment>
<evidence type="ECO:0000256" key="1">
    <source>
        <dbReference type="ARBA" id="ARBA00009928"/>
    </source>
</evidence>
<name>A0AAD5V4M1_9APHY</name>
<evidence type="ECO:0000313" key="10">
    <source>
        <dbReference type="Proteomes" id="UP001212997"/>
    </source>
</evidence>
<dbReference type="GO" id="GO:0004503">
    <property type="term" value="F:tyrosinase activity"/>
    <property type="evidence" value="ECO:0007669"/>
    <property type="project" value="UniProtKB-EC"/>
</dbReference>
<comment type="catalytic activity">
    <reaction evidence="7">
        <text>L-tyrosine + O2 = L-dopaquinone + H2O</text>
        <dbReference type="Rhea" id="RHEA:18117"/>
        <dbReference type="ChEBI" id="CHEBI:15377"/>
        <dbReference type="ChEBI" id="CHEBI:15379"/>
        <dbReference type="ChEBI" id="CHEBI:57924"/>
        <dbReference type="ChEBI" id="CHEBI:58315"/>
        <dbReference type="EC" id="1.14.18.1"/>
    </reaction>
</comment>
<proteinExistence type="inferred from homology"/>
<dbReference type="GO" id="GO:0046872">
    <property type="term" value="F:metal ion binding"/>
    <property type="evidence" value="ECO:0007669"/>
    <property type="project" value="UniProtKB-KW"/>
</dbReference>
<dbReference type="GO" id="GO:0042438">
    <property type="term" value="P:melanin biosynthetic process"/>
    <property type="evidence" value="ECO:0007669"/>
    <property type="project" value="UniProtKB-KW"/>
</dbReference>
<keyword evidence="4" id="KW-0186">Copper</keyword>
<dbReference type="Gene3D" id="1.10.1280.10">
    <property type="entry name" value="Di-copper center containing domain from catechol oxidase"/>
    <property type="match status" value="1"/>
</dbReference>
<dbReference type="EMBL" id="JANAWD010000278">
    <property type="protein sequence ID" value="KAJ3482332.1"/>
    <property type="molecule type" value="Genomic_DNA"/>
</dbReference>
<dbReference type="AlphaFoldDB" id="A0AAD5V4M1"/>
<evidence type="ECO:0000256" key="3">
    <source>
        <dbReference type="ARBA" id="ARBA00022723"/>
    </source>
</evidence>
<dbReference type="PANTHER" id="PTHR11474">
    <property type="entry name" value="TYROSINASE FAMILY MEMBER"/>
    <property type="match status" value="1"/>
</dbReference>
<gene>
    <name evidence="9" type="ORF">NLI96_g7049</name>
</gene>
<evidence type="ECO:0000256" key="7">
    <source>
        <dbReference type="ARBA" id="ARBA00048881"/>
    </source>
</evidence>
<comment type="caution">
    <text evidence="9">The sequence shown here is derived from an EMBL/GenBank/DDBJ whole genome shotgun (WGS) entry which is preliminary data.</text>
</comment>
<dbReference type="SUPFAM" id="SSF48056">
    <property type="entry name" value="Di-copper centre-containing domain"/>
    <property type="match status" value="1"/>
</dbReference>
<dbReference type="InterPro" id="IPR002227">
    <property type="entry name" value="Tyrosinase_Cu-bd"/>
</dbReference>
<evidence type="ECO:0000256" key="2">
    <source>
        <dbReference type="ARBA" id="ARBA00011906"/>
    </source>
</evidence>
<dbReference type="PROSITE" id="PS00498">
    <property type="entry name" value="TYROSINASE_2"/>
    <property type="match status" value="1"/>
</dbReference>
<dbReference type="EC" id="1.14.18.1" evidence="2"/>
<dbReference type="InterPro" id="IPR050316">
    <property type="entry name" value="Tyrosinase/Hemocyanin"/>
</dbReference>
<evidence type="ECO:0000259" key="8">
    <source>
        <dbReference type="PROSITE" id="PS00498"/>
    </source>
</evidence>
<evidence type="ECO:0000256" key="6">
    <source>
        <dbReference type="ARBA" id="ARBA00048233"/>
    </source>
</evidence>
<reference evidence="9" key="1">
    <citation type="submission" date="2022-07" db="EMBL/GenBank/DDBJ databases">
        <title>Genome Sequence of Physisporinus lineatus.</title>
        <authorList>
            <person name="Buettner E."/>
        </authorList>
    </citation>
    <scope>NUCLEOTIDE SEQUENCE</scope>
    <source>
        <strain evidence="9">VT162</strain>
    </source>
</reference>
<dbReference type="PRINTS" id="PR00092">
    <property type="entry name" value="TYROSINASE"/>
</dbReference>
<comment type="catalytic activity">
    <reaction evidence="6">
        <text>2 L-dopa + O2 = 2 L-dopaquinone + 2 H2O</text>
        <dbReference type="Rhea" id="RHEA:34287"/>
        <dbReference type="ChEBI" id="CHEBI:15377"/>
        <dbReference type="ChEBI" id="CHEBI:15379"/>
        <dbReference type="ChEBI" id="CHEBI:57504"/>
        <dbReference type="ChEBI" id="CHEBI:57924"/>
        <dbReference type="EC" id="1.14.18.1"/>
    </reaction>
</comment>
<sequence length="678" mass="76979">MSAKPFVITGCKSVAGVHSRLEIRDLQKNDLQFSLFVRALNNVMKLDYKFDGTDAVNWEQLGGIHGMPYQEWSGDVNEQPVPGNPWEDPLFPTWHRIVLLLVEQAIWQEANKIAAAYEGDEAEEWKKAALALRLPFWDWTTPVTEDQAAGQVPYFPDIFTKPEVRILLSRGDGGIQSQWDDHAKNPLHTYNFGDIHKTFPNYDGSYFKSWDRTYRWPTAVTTNPKEQYDLLNNALVNGGPGSRQNPVRWLRDRVAHLFTYKVGMKQYGGNMWDYFSNVRYDKNDPSGYAPHQSDAPYWPMPPAIEEPHDSVHLDVGDSGHMGDNDVAGFDPIFYLHHCNIDRIYAFWEYVYPEYWLGNGWTRRGADGTTSHENFISVYGNFTNKAGSVITEDSPLTPFRKSETEYWTSRDIHGLQHDKNLYYTYPPIKDGPITVKVDEPLPLLKRRMYIRALQRHWGLARDAPLRSMPTVDAPIFHQSPLTRAPAEGVPPPPDLPDEYEAYEKMKIFVIRVSVPEHTYKGSFSVELRPVAAPDVIVNKVSFLRRGDSGHCGACRAREASNTGANGTMILDSTEIRELLEGAGLNEEGASDEDVIKLIRTTFFARVVAPGGKVLAEGYPESSRLANDSKLLSKSGIPRLTFYSASVAHHTEGDDGDIQFFDWNPHTEILGKHWADLRDW</sequence>
<dbReference type="InterPro" id="IPR008922">
    <property type="entry name" value="Di-copper_centre_dom_sf"/>
</dbReference>
<evidence type="ECO:0000256" key="4">
    <source>
        <dbReference type="ARBA" id="ARBA00023008"/>
    </source>
</evidence>
<keyword evidence="3" id="KW-0479">Metal-binding</keyword>
<dbReference type="Pfam" id="PF00264">
    <property type="entry name" value="Tyrosinase"/>
    <property type="match status" value="1"/>
</dbReference>
<feature type="domain" description="Tyrosinase copper-binding" evidence="8">
    <location>
        <begin position="330"/>
        <end position="341"/>
    </location>
</feature>
<dbReference type="PANTHER" id="PTHR11474:SF76">
    <property type="entry name" value="SHKT DOMAIN-CONTAINING PROTEIN"/>
    <property type="match status" value="1"/>
</dbReference>
<accession>A0AAD5V4M1</accession>